<evidence type="ECO:0000256" key="2">
    <source>
        <dbReference type="ARBA" id="ARBA00009840"/>
    </source>
</evidence>
<evidence type="ECO:0000256" key="5">
    <source>
        <dbReference type="SAM" id="Coils"/>
    </source>
</evidence>
<dbReference type="Pfam" id="PF02646">
    <property type="entry name" value="RmuC"/>
    <property type="match status" value="1"/>
</dbReference>
<evidence type="ECO:0000256" key="6">
    <source>
        <dbReference type="SAM" id="MobiDB-lite"/>
    </source>
</evidence>
<evidence type="ECO:0000313" key="8">
    <source>
        <dbReference type="EMBL" id="HFI92327.1"/>
    </source>
</evidence>
<proteinExistence type="inferred from homology"/>
<comment type="similarity">
    <text evidence="2">Belongs to the RmuC family.</text>
</comment>
<evidence type="ECO:0000256" key="4">
    <source>
        <dbReference type="ARBA" id="ARBA00023172"/>
    </source>
</evidence>
<organism evidence="8">
    <name type="scientific">Ignavibacterium album</name>
    <dbReference type="NCBI Taxonomy" id="591197"/>
    <lineage>
        <taxon>Bacteria</taxon>
        <taxon>Pseudomonadati</taxon>
        <taxon>Ignavibacteriota</taxon>
        <taxon>Ignavibacteria</taxon>
        <taxon>Ignavibacteriales</taxon>
        <taxon>Ignavibacteriaceae</taxon>
        <taxon>Ignavibacterium</taxon>
    </lineage>
</organism>
<feature type="region of interest" description="Disordered" evidence="6">
    <location>
        <begin position="66"/>
        <end position="85"/>
    </location>
</feature>
<dbReference type="GO" id="GO:0006310">
    <property type="term" value="P:DNA recombination"/>
    <property type="evidence" value="ECO:0007669"/>
    <property type="project" value="UniProtKB-KW"/>
</dbReference>
<keyword evidence="7" id="KW-1133">Transmembrane helix</keyword>
<dbReference type="InterPro" id="IPR003798">
    <property type="entry name" value="DNA_recombination_RmuC"/>
</dbReference>
<sequence length="452" mass="51596">MEIIYLITGLIIGFILAFLFLKSKKTIPIEEVSKLNEEINSLRVDNGKLTERIKLLEEDKQSLQSEIKQEREKTEKLTSENSSLKSDYSNLQEKLNEQKAEIEELQQKFVKEFENLANKIFEEKSAKFTEQNKEKISEILNPLKEKISEFEKKVEESSKESIKGHSSLKEQLEMLRQMNQQITQEAKNLTEALKGQSKTQGNWGEFILESILEKSGLVKGREYFVQESLVTEAGKRFQPDVIINLPENKSIIIDSKVSLVAYERYISAEDEDEKAKALRDHIISIRSHLKNLSSKNYQTLYQLNSLDFVLMFMPIEPAFALAVQEDPNLFNDAFEMNIVIVSPSTLLATLRTIASIWRQENQNKNALEIAKQAGALYDKFVSFYNDLIDVGKKLDAAKDSYEEAMKKVHDGRGNLIAGVEKMKQLGAKASKSLPPAALNRANFDENNLLTNE</sequence>
<evidence type="ECO:0000256" key="1">
    <source>
        <dbReference type="ARBA" id="ARBA00003416"/>
    </source>
</evidence>
<protein>
    <submittedName>
        <fullName evidence="8">DNA recombination protein RmuC</fullName>
    </submittedName>
</protein>
<reference evidence="8" key="1">
    <citation type="journal article" date="2020" name="mSystems">
        <title>Genome- and Community-Level Interaction Insights into Carbon Utilization and Element Cycling Functions of Hydrothermarchaeota in Hydrothermal Sediment.</title>
        <authorList>
            <person name="Zhou Z."/>
            <person name="Liu Y."/>
            <person name="Xu W."/>
            <person name="Pan J."/>
            <person name="Luo Z.H."/>
            <person name="Li M."/>
        </authorList>
    </citation>
    <scope>NUCLEOTIDE SEQUENCE [LARGE SCALE GENOMIC DNA]</scope>
    <source>
        <strain evidence="8">SpSt-479</strain>
    </source>
</reference>
<name>A0A7V3E8F1_9BACT</name>
<keyword evidence="3 5" id="KW-0175">Coiled coil</keyword>
<accession>A0A7V3E8F1</accession>
<gene>
    <name evidence="8" type="ORF">ENS31_12495</name>
</gene>
<dbReference type="Gene3D" id="1.10.287.1490">
    <property type="match status" value="1"/>
</dbReference>
<comment type="function">
    <text evidence="1">Involved in DNA recombination.</text>
</comment>
<keyword evidence="4" id="KW-0233">DNA recombination</keyword>
<feature type="transmembrane region" description="Helical" evidence="7">
    <location>
        <begin position="6"/>
        <end position="21"/>
    </location>
</feature>
<evidence type="ECO:0000256" key="3">
    <source>
        <dbReference type="ARBA" id="ARBA00023054"/>
    </source>
</evidence>
<feature type="compositionally biased region" description="Basic and acidic residues" evidence="6">
    <location>
        <begin position="66"/>
        <end position="78"/>
    </location>
</feature>
<keyword evidence="7" id="KW-0812">Transmembrane</keyword>
<dbReference type="PANTHER" id="PTHR30563">
    <property type="entry name" value="DNA RECOMBINATION PROTEIN RMUC"/>
    <property type="match status" value="1"/>
</dbReference>
<evidence type="ECO:0000256" key="7">
    <source>
        <dbReference type="SAM" id="Phobius"/>
    </source>
</evidence>
<feature type="coiled-coil region" evidence="5">
    <location>
        <begin position="140"/>
        <end position="199"/>
    </location>
</feature>
<dbReference type="AlphaFoldDB" id="A0A7V3E8F1"/>
<keyword evidence="7" id="KW-0472">Membrane</keyword>
<dbReference type="EMBL" id="DSUJ01000011">
    <property type="protein sequence ID" value="HFI92327.1"/>
    <property type="molecule type" value="Genomic_DNA"/>
</dbReference>
<comment type="caution">
    <text evidence="8">The sequence shown here is derived from an EMBL/GenBank/DDBJ whole genome shotgun (WGS) entry which is preliminary data.</text>
</comment>
<dbReference type="PANTHER" id="PTHR30563:SF0">
    <property type="entry name" value="DNA RECOMBINATION PROTEIN RMUC"/>
    <property type="match status" value="1"/>
</dbReference>